<reference evidence="1 2" key="1">
    <citation type="journal article" date="2021" name="bioRxiv">
        <title>Chromosome-scale and haplotype-resolved genome assembly of a tetraploid potato cultivar.</title>
        <authorList>
            <person name="Sun H."/>
            <person name="Jiao W.-B."/>
            <person name="Krause K."/>
            <person name="Campoy J.A."/>
            <person name="Goel M."/>
            <person name="Folz-Donahue K."/>
            <person name="Kukat C."/>
            <person name="Huettel B."/>
            <person name="Schneeberger K."/>
        </authorList>
    </citation>
    <scope>NUCLEOTIDE SEQUENCE [LARGE SCALE GENOMIC DNA]</scope>
    <source>
        <strain evidence="1">SolTubOtavaFocal</strain>
        <tissue evidence="1">Leaves</tissue>
    </source>
</reference>
<sequence>MVMNVNKNQGGKENYKGNKCEYCHYLGHTKDNCYKLIGYPNGWKQKKKPCYGNGNGNMRNAAGTNQFSIYRGQSSGNNIRNQVGPSCSGGFGGGHQSANNISNDYYKPSNTASTSQVENNTLLAKGQTFIEKEYKKIMEMLNKLGCARVQAGDKVAISHVGETPIFDNEVDLYSGKVKGIGREEGGLYNFKVAFTPKQKEEIRCAQKIVATRATIQDTNL</sequence>
<evidence type="ECO:0000313" key="2">
    <source>
        <dbReference type="Proteomes" id="UP000826656"/>
    </source>
</evidence>
<dbReference type="PANTHER" id="PTHR34222:SF77">
    <property type="entry name" value="CCHC-TYPE DOMAIN-CONTAINING PROTEIN"/>
    <property type="match status" value="1"/>
</dbReference>
<evidence type="ECO:0000313" key="1">
    <source>
        <dbReference type="EMBL" id="KAH0761980.1"/>
    </source>
</evidence>
<dbReference type="EMBL" id="JAIVGD010000013">
    <property type="protein sequence ID" value="KAH0761980.1"/>
    <property type="molecule type" value="Genomic_DNA"/>
</dbReference>
<organism evidence="1 2">
    <name type="scientific">Solanum tuberosum</name>
    <name type="common">Potato</name>
    <dbReference type="NCBI Taxonomy" id="4113"/>
    <lineage>
        <taxon>Eukaryota</taxon>
        <taxon>Viridiplantae</taxon>
        <taxon>Streptophyta</taxon>
        <taxon>Embryophyta</taxon>
        <taxon>Tracheophyta</taxon>
        <taxon>Spermatophyta</taxon>
        <taxon>Magnoliopsida</taxon>
        <taxon>eudicotyledons</taxon>
        <taxon>Gunneridae</taxon>
        <taxon>Pentapetalae</taxon>
        <taxon>asterids</taxon>
        <taxon>lamiids</taxon>
        <taxon>Solanales</taxon>
        <taxon>Solanaceae</taxon>
        <taxon>Solanoideae</taxon>
        <taxon>Solaneae</taxon>
        <taxon>Solanum</taxon>
    </lineage>
</organism>
<protein>
    <submittedName>
        <fullName evidence="1">Uncharacterized protein</fullName>
    </submittedName>
</protein>
<dbReference type="PANTHER" id="PTHR34222">
    <property type="entry name" value="GAG_PRE-INTEGRS DOMAIN-CONTAINING PROTEIN"/>
    <property type="match status" value="1"/>
</dbReference>
<dbReference type="Proteomes" id="UP000826656">
    <property type="component" value="Unassembled WGS sequence"/>
</dbReference>
<proteinExistence type="predicted"/>
<accession>A0ABQ7VFY5</accession>
<name>A0ABQ7VFY5_SOLTU</name>
<gene>
    <name evidence="1" type="ORF">KY290_018053</name>
</gene>
<comment type="caution">
    <text evidence="1">The sequence shown here is derived from an EMBL/GenBank/DDBJ whole genome shotgun (WGS) entry which is preliminary data.</text>
</comment>
<keyword evidence="2" id="KW-1185">Reference proteome</keyword>